<comment type="catalytic activity">
    <reaction evidence="10">
        <text>ATP + H2O + cellular proteinSide 1 = ADP + phosphate + cellular proteinSide 2.</text>
        <dbReference type="EC" id="7.4.2.8"/>
    </reaction>
</comment>
<evidence type="ECO:0000313" key="12">
    <source>
        <dbReference type="Proteomes" id="UP000193427"/>
    </source>
</evidence>
<dbReference type="RefSeq" id="WP_085749593.1">
    <property type="nucleotide sequence ID" value="NZ_BSPR01000002.1"/>
</dbReference>
<keyword evidence="9" id="KW-0139">CF(1)</keyword>
<dbReference type="InterPro" id="IPR003593">
    <property type="entry name" value="AAA+_ATPase"/>
</dbReference>
<dbReference type="Pfam" id="PF02874">
    <property type="entry name" value="ATP-synt_ab_N"/>
    <property type="match status" value="1"/>
</dbReference>
<dbReference type="PANTHER" id="PTHR15184">
    <property type="entry name" value="ATP SYNTHASE"/>
    <property type="match status" value="1"/>
</dbReference>
<evidence type="ECO:0000256" key="6">
    <source>
        <dbReference type="ARBA" id="ARBA00022927"/>
    </source>
</evidence>
<dbReference type="GO" id="GO:0030257">
    <property type="term" value="C:type III protein secretion system complex"/>
    <property type="evidence" value="ECO:0007669"/>
    <property type="project" value="InterPro"/>
</dbReference>
<dbReference type="GO" id="GO:0046933">
    <property type="term" value="F:proton-transporting ATP synthase activity, rotational mechanism"/>
    <property type="evidence" value="ECO:0007669"/>
    <property type="project" value="TreeGrafter"/>
</dbReference>
<keyword evidence="5" id="KW-0067">ATP-binding</keyword>
<keyword evidence="4" id="KW-0547">Nucleotide-binding</keyword>
<dbReference type="Pfam" id="PF00006">
    <property type="entry name" value="ATP-synt_ab"/>
    <property type="match status" value="1"/>
</dbReference>
<dbReference type="GO" id="GO:0005524">
    <property type="term" value="F:ATP binding"/>
    <property type="evidence" value="ECO:0007669"/>
    <property type="project" value="UniProtKB-KW"/>
</dbReference>
<evidence type="ECO:0000256" key="7">
    <source>
        <dbReference type="ARBA" id="ARBA00022967"/>
    </source>
</evidence>
<dbReference type="InterPro" id="IPR005714">
    <property type="entry name" value="ATPase_T3SS_FliI/YscN"/>
</dbReference>
<dbReference type="InterPro" id="IPR040627">
    <property type="entry name" value="T3SS_ATPase_C"/>
</dbReference>
<name>A0A1W6L4U7_9BURK</name>
<sequence>MKSLVDAIRRTETVARVGRVVSVRGATIEAAGPAARVGEVCSIEMAGAEMPAFAEVVGFGDGRSVLMPYGDAGGIAVGSRIVAMGSTGEVPVGPGLLGRVVDAFARPVDDRGPIVSTARRPLKPAPVGALQRARVEAPMATGVKAIDSLLSLAKGQRIGLFAGSGVGKSSLLGMLARGAFAPVNVIALIGERSREVREFIEDQLGPEGLKRSVVVVATSAESAIVRLRAAYTATAIAEHFRDQGQDVLLTMDSLTRFAMARREVGLAAGEPPTARGYTPSVFSEIPQLCERCGPAAASGSITAIYTVLVEGDDLNEPVSDTVRGTLDGHIVLSRDLAHAGHYPAIDVLKSISRLHGAISDPAHLAAARSFGAALSLYERNRQLVEIGAYRPGANPALDRVVDAMPRIEAFLTQRLAERVERPAAIEQLRQLVATLEVPHGH</sequence>
<keyword evidence="6" id="KW-0653">Protein transport</keyword>
<dbReference type="PANTHER" id="PTHR15184:SF9">
    <property type="entry name" value="SPI-1 TYPE 3 SECRETION SYSTEM ATPASE"/>
    <property type="match status" value="1"/>
</dbReference>
<dbReference type="OrthoDB" id="9803053at2"/>
<dbReference type="AlphaFoldDB" id="A0A1W6L4U7"/>
<dbReference type="STRING" id="946333.A4W93_05100"/>
<evidence type="ECO:0000313" key="11">
    <source>
        <dbReference type="EMBL" id="ARN19335.1"/>
    </source>
</evidence>
<keyword evidence="2" id="KW-0813">Transport</keyword>
<evidence type="ECO:0000256" key="9">
    <source>
        <dbReference type="ARBA" id="ARBA00023196"/>
    </source>
</evidence>
<evidence type="ECO:0000256" key="10">
    <source>
        <dbReference type="ARBA" id="ARBA00034006"/>
    </source>
</evidence>
<dbReference type="InterPro" id="IPR004100">
    <property type="entry name" value="ATPase_F1/V1/A1_a/bsu_N"/>
</dbReference>
<dbReference type="SUPFAM" id="SSF52540">
    <property type="entry name" value="P-loop containing nucleoside triphosphate hydrolases"/>
    <property type="match status" value="1"/>
</dbReference>
<dbReference type="InterPro" id="IPR000194">
    <property type="entry name" value="ATPase_F1/V1/A1_a/bsu_nucl-bd"/>
</dbReference>
<keyword evidence="12" id="KW-1185">Reference proteome</keyword>
<evidence type="ECO:0000256" key="3">
    <source>
        <dbReference type="ARBA" id="ARBA00022490"/>
    </source>
</evidence>
<evidence type="ECO:0000256" key="1">
    <source>
        <dbReference type="ARBA" id="ARBA00004496"/>
    </source>
</evidence>
<dbReference type="Proteomes" id="UP000193427">
    <property type="component" value="Chromosome"/>
</dbReference>
<dbReference type="CDD" id="cd18117">
    <property type="entry name" value="ATP-synt_flagellum-secretory_path_III_N"/>
    <property type="match status" value="1"/>
</dbReference>
<dbReference type="Gene3D" id="3.40.50.12240">
    <property type="match status" value="1"/>
</dbReference>
<dbReference type="InterPro" id="IPR020003">
    <property type="entry name" value="ATPase_a/bsu_AS"/>
</dbReference>
<dbReference type="PROSITE" id="PS00152">
    <property type="entry name" value="ATPASE_ALPHA_BETA"/>
    <property type="match status" value="1"/>
</dbReference>
<dbReference type="EMBL" id="CP015118">
    <property type="protein sequence ID" value="ARN19335.1"/>
    <property type="molecule type" value="Genomic_DNA"/>
</dbReference>
<keyword evidence="7" id="KW-1278">Translocase</keyword>
<dbReference type="SMART" id="SM00382">
    <property type="entry name" value="AAA"/>
    <property type="match status" value="1"/>
</dbReference>
<dbReference type="GO" id="GO:0005737">
    <property type="term" value="C:cytoplasm"/>
    <property type="evidence" value="ECO:0007669"/>
    <property type="project" value="UniProtKB-SubCell"/>
</dbReference>
<organism evidence="11 12">
    <name type="scientific">Piscinibacter gummiphilus</name>
    <dbReference type="NCBI Taxonomy" id="946333"/>
    <lineage>
        <taxon>Bacteria</taxon>
        <taxon>Pseudomonadati</taxon>
        <taxon>Pseudomonadota</taxon>
        <taxon>Betaproteobacteria</taxon>
        <taxon>Burkholderiales</taxon>
        <taxon>Sphaerotilaceae</taxon>
        <taxon>Piscinibacter</taxon>
    </lineage>
</organism>
<dbReference type="InterPro" id="IPR027417">
    <property type="entry name" value="P-loop_NTPase"/>
</dbReference>
<dbReference type="GO" id="GO:0045259">
    <property type="term" value="C:proton-transporting ATP synthase complex"/>
    <property type="evidence" value="ECO:0007669"/>
    <property type="project" value="UniProtKB-KW"/>
</dbReference>
<dbReference type="CDD" id="cd01136">
    <property type="entry name" value="ATPase_flagellum-secretory_path_III"/>
    <property type="match status" value="1"/>
</dbReference>
<reference evidence="11 12" key="1">
    <citation type="submission" date="2016-04" db="EMBL/GenBank/DDBJ databases">
        <title>Complete genome sequence of natural rubber-degrading, novel Gram-negative bacterium, Rhizobacter gummiphilus strain NS21.</title>
        <authorList>
            <person name="Tabata M."/>
            <person name="Kasai D."/>
            <person name="Fukuda M."/>
        </authorList>
    </citation>
    <scope>NUCLEOTIDE SEQUENCE [LARGE SCALE GENOMIC DNA]</scope>
    <source>
        <strain evidence="11 12">NS21</strain>
    </source>
</reference>
<dbReference type="GO" id="GO:0008564">
    <property type="term" value="F:protein-exporting ATPase activity"/>
    <property type="evidence" value="ECO:0007669"/>
    <property type="project" value="UniProtKB-EC"/>
</dbReference>
<keyword evidence="8" id="KW-0472">Membrane</keyword>
<dbReference type="NCBIfam" id="TIGR01026">
    <property type="entry name" value="fliI_yscN"/>
    <property type="match status" value="1"/>
</dbReference>
<evidence type="ECO:0000256" key="4">
    <source>
        <dbReference type="ARBA" id="ARBA00022741"/>
    </source>
</evidence>
<evidence type="ECO:0000256" key="2">
    <source>
        <dbReference type="ARBA" id="ARBA00022448"/>
    </source>
</evidence>
<evidence type="ECO:0000256" key="8">
    <source>
        <dbReference type="ARBA" id="ARBA00023136"/>
    </source>
</evidence>
<accession>A0A1W6L4U7</accession>
<dbReference type="Pfam" id="PF18269">
    <property type="entry name" value="T3SS_ATPase_C"/>
    <property type="match status" value="1"/>
</dbReference>
<dbReference type="GO" id="GO:0030254">
    <property type="term" value="P:protein secretion by the type III secretion system"/>
    <property type="evidence" value="ECO:0007669"/>
    <property type="project" value="InterPro"/>
</dbReference>
<gene>
    <name evidence="11" type="primary">fliI</name>
    <name evidence="11" type="ORF">A4W93_05100</name>
</gene>
<dbReference type="GO" id="GO:0016887">
    <property type="term" value="F:ATP hydrolysis activity"/>
    <property type="evidence" value="ECO:0007669"/>
    <property type="project" value="InterPro"/>
</dbReference>
<dbReference type="KEGG" id="rgu:A4W93_05100"/>
<dbReference type="FunFam" id="3.40.50.12240:FF:000002">
    <property type="entry name" value="Flagellum-specific ATP synthase FliI"/>
    <property type="match status" value="1"/>
</dbReference>
<protein>
    <submittedName>
        <fullName evidence="11">EscN/YscN/HrcN family type III secretion system ATPase</fullName>
    </submittedName>
</protein>
<keyword evidence="3" id="KW-0963">Cytoplasm</keyword>
<dbReference type="InterPro" id="IPR050053">
    <property type="entry name" value="ATPase_alpha/beta_chains"/>
</dbReference>
<evidence type="ECO:0000256" key="5">
    <source>
        <dbReference type="ARBA" id="ARBA00022840"/>
    </source>
</evidence>
<proteinExistence type="predicted"/>
<keyword evidence="9" id="KW-0066">ATP synthesis</keyword>
<comment type="subcellular location">
    <subcellularLocation>
        <location evidence="1">Cytoplasm</location>
    </subcellularLocation>
</comment>